<dbReference type="InterPro" id="IPR036680">
    <property type="entry name" value="SPOR-like_sf"/>
</dbReference>
<feature type="compositionally biased region" description="Low complexity" evidence="1">
    <location>
        <begin position="330"/>
        <end position="345"/>
    </location>
</feature>
<dbReference type="EMBL" id="WBSL01000009">
    <property type="protein sequence ID" value="MPY67765.1"/>
    <property type="molecule type" value="Genomic_DNA"/>
</dbReference>
<dbReference type="PROSITE" id="PS51724">
    <property type="entry name" value="SPOR"/>
    <property type="match status" value="2"/>
</dbReference>
<accession>A0A7X1TSF6</accession>
<feature type="domain" description="SPOR" evidence="2">
    <location>
        <begin position="225"/>
        <end position="303"/>
    </location>
</feature>
<evidence type="ECO:0000313" key="4">
    <source>
        <dbReference type="Proteomes" id="UP000484842"/>
    </source>
</evidence>
<dbReference type="Pfam" id="PF05036">
    <property type="entry name" value="SPOR"/>
    <property type="match status" value="2"/>
</dbReference>
<feature type="region of interest" description="Disordered" evidence="1">
    <location>
        <begin position="299"/>
        <end position="345"/>
    </location>
</feature>
<dbReference type="Gene3D" id="3.30.70.1070">
    <property type="entry name" value="Sporulation related repeat"/>
    <property type="match status" value="2"/>
</dbReference>
<evidence type="ECO:0000313" key="3">
    <source>
        <dbReference type="EMBL" id="MPY67765.1"/>
    </source>
</evidence>
<feature type="compositionally biased region" description="Basic and acidic residues" evidence="1">
    <location>
        <begin position="221"/>
        <end position="230"/>
    </location>
</feature>
<proteinExistence type="predicted"/>
<sequence length="416" mass="42300">MSRAQRPGSAPRWPDLLIGLLVVLLLAGFAALLIGQGRGATTAEAPPPAVVEEVPEIPVAPGTDLALDPVEEPTPAPEATTTPEETEPATEATAPREETPPAPAEPEAATSTPSEPAEQPGEQAAEPTTPAPEASTARPPAAGTDPNVVAATPIPAAPPAPPVPEVTLPKPETTIPLNPPASASTPAPGTEAPEGTSPDEATETASTPAPPARPGSAVTPSEERTPLRSDYRISLGTFGSEAEARRAASGVSDAGYPVYVIDLGAQVVAQVGPYADETTARRALADIQPRAPRAVLYAPRGRNLSGGGSETTEAQAPAEAPTPAAPPEAVPAEPDTAPAAQAPAPSGPVYLQVGAFDRQESAGRLVGMLRDLGFSPTVNAPENRKVTVLVGPYSGDALLEAERKLDAGGHDHFRIR</sequence>
<feature type="compositionally biased region" description="Low complexity" evidence="1">
    <location>
        <begin position="165"/>
        <end position="194"/>
    </location>
</feature>
<evidence type="ECO:0000259" key="2">
    <source>
        <dbReference type="PROSITE" id="PS51724"/>
    </source>
</evidence>
<feature type="compositionally biased region" description="Low complexity" evidence="1">
    <location>
        <begin position="310"/>
        <end position="322"/>
    </location>
</feature>
<gene>
    <name evidence="3" type="ORF">F8S09_13925</name>
</gene>
<protein>
    <recommendedName>
        <fullName evidence="2">SPOR domain-containing protein</fullName>
    </recommendedName>
</protein>
<dbReference type="SUPFAM" id="SSF110997">
    <property type="entry name" value="Sporulation related repeat"/>
    <property type="match status" value="2"/>
</dbReference>
<reference evidence="3 4" key="1">
    <citation type="submission" date="2019-10" db="EMBL/GenBank/DDBJ databases">
        <title>Deinococcus sp. isolated from soil.</title>
        <authorList>
            <person name="Li Y."/>
            <person name="Wang J."/>
        </authorList>
    </citation>
    <scope>NUCLEOTIDE SEQUENCE [LARGE SCALE GENOMIC DNA]</scope>
    <source>
        <strain evidence="3 4">SDU3-2</strain>
    </source>
</reference>
<dbReference type="InterPro" id="IPR007730">
    <property type="entry name" value="SPOR-like_dom"/>
</dbReference>
<evidence type="ECO:0000256" key="1">
    <source>
        <dbReference type="SAM" id="MobiDB-lite"/>
    </source>
</evidence>
<feature type="domain" description="SPOR" evidence="2">
    <location>
        <begin position="343"/>
        <end position="416"/>
    </location>
</feature>
<feature type="compositionally biased region" description="Low complexity" evidence="1">
    <location>
        <begin position="105"/>
        <end position="154"/>
    </location>
</feature>
<keyword evidence="4" id="KW-1185">Reference proteome</keyword>
<organism evidence="3 4">
    <name type="scientific">Deinococcus terrestris</name>
    <dbReference type="NCBI Taxonomy" id="2651870"/>
    <lineage>
        <taxon>Bacteria</taxon>
        <taxon>Thermotogati</taxon>
        <taxon>Deinococcota</taxon>
        <taxon>Deinococci</taxon>
        <taxon>Deinococcales</taxon>
        <taxon>Deinococcaceae</taxon>
        <taxon>Deinococcus</taxon>
    </lineage>
</organism>
<feature type="region of interest" description="Disordered" evidence="1">
    <location>
        <begin position="60"/>
        <end position="230"/>
    </location>
</feature>
<comment type="caution">
    <text evidence="3">The sequence shown here is derived from an EMBL/GenBank/DDBJ whole genome shotgun (WGS) entry which is preliminary data.</text>
</comment>
<dbReference type="GO" id="GO:0042834">
    <property type="term" value="F:peptidoglycan binding"/>
    <property type="evidence" value="ECO:0007669"/>
    <property type="project" value="InterPro"/>
</dbReference>
<name>A0A7X1TSF6_9DEIO</name>
<feature type="compositionally biased region" description="Low complexity" evidence="1">
    <location>
        <begin position="77"/>
        <end position="93"/>
    </location>
</feature>
<dbReference type="AlphaFoldDB" id="A0A7X1TSF6"/>
<feature type="compositionally biased region" description="Pro residues" evidence="1">
    <location>
        <begin position="155"/>
        <end position="164"/>
    </location>
</feature>
<dbReference type="Proteomes" id="UP000484842">
    <property type="component" value="Unassembled WGS sequence"/>
</dbReference>
<dbReference type="RefSeq" id="WP_152872088.1">
    <property type="nucleotide sequence ID" value="NZ_WBSL01000009.1"/>
</dbReference>